<dbReference type="SUPFAM" id="SSF69318">
    <property type="entry name" value="Integrin alpha N-terminal domain"/>
    <property type="match status" value="1"/>
</dbReference>
<dbReference type="NCBIfam" id="TIGR03696">
    <property type="entry name" value="Rhs_assc_core"/>
    <property type="match status" value="1"/>
</dbReference>
<dbReference type="Pfam" id="PF03534">
    <property type="entry name" value="SpvB"/>
    <property type="match status" value="1"/>
</dbReference>
<feature type="region of interest" description="Disordered" evidence="5">
    <location>
        <begin position="2083"/>
        <end position="2171"/>
    </location>
</feature>
<dbReference type="EMBL" id="SSMQ01000016">
    <property type="protein sequence ID" value="TKD07574.1"/>
    <property type="molecule type" value="Genomic_DNA"/>
</dbReference>
<reference evidence="8 9" key="1">
    <citation type="submission" date="2019-04" db="EMBL/GenBank/DDBJ databases">
        <authorList>
            <person name="Li Y."/>
            <person name="Wang J."/>
        </authorList>
    </citation>
    <scope>NUCLEOTIDE SEQUENCE [LARGE SCALE GENOMIC DNA]</scope>
    <source>
        <strain evidence="8 9">DSM 14668</strain>
    </source>
</reference>
<keyword evidence="3" id="KW-0677">Repeat</keyword>
<organism evidence="8 9">
    <name type="scientific">Polyangium fumosum</name>
    <dbReference type="NCBI Taxonomy" id="889272"/>
    <lineage>
        <taxon>Bacteria</taxon>
        <taxon>Pseudomonadati</taxon>
        <taxon>Myxococcota</taxon>
        <taxon>Polyangia</taxon>
        <taxon>Polyangiales</taxon>
        <taxon>Polyangiaceae</taxon>
        <taxon>Polyangium</taxon>
    </lineage>
</organism>
<keyword evidence="2" id="KW-0964">Secreted</keyword>
<feature type="compositionally biased region" description="Polar residues" evidence="5">
    <location>
        <begin position="2140"/>
        <end position="2152"/>
    </location>
</feature>
<dbReference type="PANTHER" id="PTHR32305:SF15">
    <property type="entry name" value="PROTEIN RHSA-RELATED"/>
    <property type="match status" value="1"/>
</dbReference>
<dbReference type="InterPro" id="IPR056823">
    <property type="entry name" value="TEN-like_YD-shell"/>
</dbReference>
<keyword evidence="6" id="KW-0732">Signal</keyword>
<dbReference type="OrthoDB" id="5475831at2"/>
<dbReference type="Gene3D" id="2.180.10.10">
    <property type="entry name" value="RHS repeat-associated core"/>
    <property type="match status" value="2"/>
</dbReference>
<evidence type="ECO:0000259" key="7">
    <source>
        <dbReference type="Pfam" id="PF25023"/>
    </source>
</evidence>
<dbReference type="Proteomes" id="UP000309215">
    <property type="component" value="Unassembled WGS sequence"/>
</dbReference>
<dbReference type="InterPro" id="IPR028994">
    <property type="entry name" value="Integrin_alpha_N"/>
</dbReference>
<comment type="caution">
    <text evidence="8">The sequence shown here is derived from an EMBL/GenBank/DDBJ whole genome shotgun (WGS) entry which is preliminary data.</text>
</comment>
<dbReference type="InterPro" id="IPR022385">
    <property type="entry name" value="Rhs_assc_core"/>
</dbReference>
<feature type="chain" id="PRO_5020212812" description="Teneurin-like YD-shell domain-containing protein" evidence="6">
    <location>
        <begin position="23"/>
        <end position="2390"/>
    </location>
</feature>
<evidence type="ECO:0000313" key="9">
    <source>
        <dbReference type="Proteomes" id="UP000309215"/>
    </source>
</evidence>
<proteinExistence type="predicted"/>
<feature type="signal peptide" evidence="6">
    <location>
        <begin position="1"/>
        <end position="22"/>
    </location>
</feature>
<dbReference type="GO" id="GO:0005737">
    <property type="term" value="C:cytoplasm"/>
    <property type="evidence" value="ECO:0007669"/>
    <property type="project" value="InterPro"/>
</dbReference>
<evidence type="ECO:0000256" key="5">
    <source>
        <dbReference type="SAM" id="MobiDB-lite"/>
    </source>
</evidence>
<evidence type="ECO:0000256" key="4">
    <source>
        <dbReference type="ARBA" id="ARBA00023026"/>
    </source>
</evidence>
<gene>
    <name evidence="8" type="ORF">E8A74_17570</name>
</gene>
<evidence type="ECO:0000313" key="8">
    <source>
        <dbReference type="EMBL" id="TKD07574.1"/>
    </source>
</evidence>
<dbReference type="PANTHER" id="PTHR32305">
    <property type="match status" value="1"/>
</dbReference>
<protein>
    <recommendedName>
        <fullName evidence="7">Teneurin-like YD-shell domain-containing protein</fullName>
    </recommendedName>
</protein>
<feature type="compositionally biased region" description="Low complexity" evidence="5">
    <location>
        <begin position="2088"/>
        <end position="2107"/>
    </location>
</feature>
<evidence type="ECO:0000256" key="2">
    <source>
        <dbReference type="ARBA" id="ARBA00022525"/>
    </source>
</evidence>
<dbReference type="GO" id="GO:0005576">
    <property type="term" value="C:extracellular region"/>
    <property type="evidence" value="ECO:0007669"/>
    <property type="project" value="UniProtKB-SubCell"/>
</dbReference>
<name>A0A4U1JBX8_9BACT</name>
<dbReference type="InterPro" id="IPR050708">
    <property type="entry name" value="T6SS_VgrG/RHS"/>
</dbReference>
<feature type="compositionally biased region" description="Gly residues" evidence="5">
    <location>
        <begin position="2108"/>
        <end position="2124"/>
    </location>
</feature>
<sequence>MMIRRMLASLLVLALPYGSALASPEGQLSDTAPAGNTGGALAVTSTGAAVTSIPIQVPPGVGGLVPSLSVNYNSSSGSGDVGVGFSLAATSAIKRCGHTLSEDFDVYPITYRDDATGDPIYAADWLCIDGMRLVGLENGLKIGRVYRLFQDDHRRVVAVTSPDGLPGFEVQLPDGSKQFYGTDDQSRVYKFEVDVAGGVVKRPYAWKLTRVEDAHGNVMTYHYTYQDNFNDALGTASRLEHRLAQIRYANDTRRVEFQYDRLARDEMMDGFFSSTRYRQPRRLTGILTFAPSAIAAEGERMVRQYKFQYTNLASTTKKFLLESVKECVYENDGEVCKPETSFTWQSGAINGEIALEDAQGDFAFDSNLFPVYGVPETDHAAVFQMTQLDGNHDGTTDLLVAPAGDGSNQPQTWSFWAVRPTPQESQIIDTNILVRTPRPIPQSPVEICDIDNQCRDYLLPGDAIGISNIDYNGDARTDVMGVEGYTSTHPMFRGFGDGLQILVQESTCDDTIHDNDTEIFAEVRETGLISPSPTKVPPVGNRILLAVPGDFNGDGLTDLMACIENENLDAYFGPEAYKPLPGVLEGSTLYRGFWHYFENETNGVSNRIYHDIDGVLENYPCSVLDKVHVMDFDGDGSDNLMYIYGYSNDTQVENDPDGQWPPVISGGHWLSPVELQDETYRAILYRKNPGNNGNNFHDVDTDLPFDFYQRLHAAEGANWACLQQYGALCRGNGLGADKVGDVNGDGLPDVVRFESNATLEENHFSPFVNQQDGEMLDDWGAQWEGRIEVWLNIGGHFVRSHDWDHTYGATSFHAQFLNAHLVDWDRDGRSELLMRNDAPQDLDARPLVFEYPLNASASLQWTETTLPALPWKLDERMLSLGDYNADGLLDVMARTTNPDGDNDPHNDPWLLDFHIRQGNVPDLLYRVANGHGAAWSVQYKPMTDVSVYRESECSWQWHSYTNDTDSRPFDARPLVSSLFSPLGIAPTVGSQRTNYFYEDAQRYRAGNQFLGFTRRMLSDAGATGPDAPAQDYASVRSELYRHYPEQPNNFASGSVIIPNAGKLTAAVTMIRNTDPDHPEGARAVLENYAYDTLLGGDFQGDPDWQGPLPETYYLQPVKMNSRVRTFDDVEAWWDCCSSQPWYTLTPEAVENMVGLGDMVPLTDQWQGIGSTTYDVDFPDSCMSTMDMWATGALDAQGFPTQSCSEDLISGARYETELEYEHRLTSWQLGLLRKREVTHKLVPADPQPKTRTVAMTYNTFGDTDLVTVEPDLPEHRSFTAYGYDSYGNVNSVHVWDAEGNDRTTVLAYGANGVFPITRTNALGHISSMTWEPGLGTRLSSTDPSGVKTIQNYDRFGRPTFAQVWAQNTPMSPGTTITYEPLAFLPPRMIVDTPGHGHSKTTFDELGRPAQTVSKGFKDEYEVFRYAQYDHRGRLMRTSVPVKTGQPVVWTRMYYDVQGRLIERIDPSGIDGLTSTRWIYDGLKTTQIDPDENQTWILTDTRGNLVRSADGHKAEDANVPGSYTEMCYAYGHFEGLNQVAPCQPTALRSPVLMGLDLYNQRLTLTDAQTGLQTFDFDPLGQMRRSLNAEGEELLYHYDALGRLDEILDSEGGTTLWSYDVTRPGALHESVSRDGNSRLYLYDAFGRLNTTEWTINGDSFTVEMDYDSFGRPLNVRYPDPFAGTSFAVQRTYDAYGHLLEVTGNEGTTFWEQLAADPFGGTHEERLGNGTLTTRQFDASTGRLETIRSVVEQQNTSVTVQDLEVQWTKGMDLHKRIDHVRAQSETFSYDPKHQLLGALAEKGADTRTESYSYDPFGNLQDRTGVGTYTYQNERLASAGDEEFWYNQNGAVIARSVNGVNTALTWDPFGRVKSIMSLPDYELELDYDADGNRVRRFDDQSQTETVLVGELYRRERKLNEPFAMAKHTYVVKVGGRTVAELTRLYGTNGNVTQADVHYVLADALGSTDLVMAANGNVVEERSYSPWGEARDPDDWTDATLFSTDSLVKPGFTGHEGRLDGGFTFMRGRMYAPSVGRFISPDPIVQAPFTLVSLNRYAYVWNNPLSATDPSGFKKCFVNVNCQFDDEHVDGVLPGPSGDTPSGGDSPSDPGNPANGGSGPGSGGGGGGGNPSNSPRNQFWGDGENWGSQSQADPTPVSSAEAAETARQQAREAERAALAEWQKAVDAGYAQEKEAWEARRREEQEARLRMPRPLPMQDTVSTISDTLTVTGLLPLLNKAAPFLNGPLSAIGGGATIAGGFVSFTAEVVNDNSSPGSKLGAGLSVLGGIGQAISWFTPASAVGKLSSAAGPYLGVAGAMVTFLVKMDQWEKEAEADLPARMAAKRAMRLQGEANRRNFTQTYPIVVTPPPVQYYELVPSMPQDQWQGMTPFESQFGP</sequence>
<feature type="domain" description="Teneurin-like YD-shell" evidence="7">
    <location>
        <begin position="1769"/>
        <end position="2057"/>
    </location>
</feature>
<keyword evidence="4" id="KW-0843">Virulence</keyword>
<evidence type="ECO:0000256" key="3">
    <source>
        <dbReference type="ARBA" id="ARBA00022737"/>
    </source>
</evidence>
<dbReference type="InterPro" id="IPR003284">
    <property type="entry name" value="Sal_SpvB"/>
</dbReference>
<accession>A0A4U1JBX8</accession>
<keyword evidence="9" id="KW-1185">Reference proteome</keyword>
<comment type="subcellular location">
    <subcellularLocation>
        <location evidence="1">Secreted</location>
    </subcellularLocation>
</comment>
<evidence type="ECO:0000256" key="6">
    <source>
        <dbReference type="SAM" id="SignalP"/>
    </source>
</evidence>
<dbReference type="Pfam" id="PF25023">
    <property type="entry name" value="TEN_YD-shell"/>
    <property type="match status" value="1"/>
</dbReference>
<evidence type="ECO:0000256" key="1">
    <source>
        <dbReference type="ARBA" id="ARBA00004613"/>
    </source>
</evidence>